<evidence type="ECO:0000313" key="2">
    <source>
        <dbReference type="Proteomes" id="UP001374535"/>
    </source>
</evidence>
<evidence type="ECO:0000313" key="1">
    <source>
        <dbReference type="EMBL" id="WVZ20209.1"/>
    </source>
</evidence>
<organism evidence="1 2">
    <name type="scientific">Vigna mungo</name>
    <name type="common">Black gram</name>
    <name type="synonym">Phaseolus mungo</name>
    <dbReference type="NCBI Taxonomy" id="3915"/>
    <lineage>
        <taxon>Eukaryota</taxon>
        <taxon>Viridiplantae</taxon>
        <taxon>Streptophyta</taxon>
        <taxon>Embryophyta</taxon>
        <taxon>Tracheophyta</taxon>
        <taxon>Spermatophyta</taxon>
        <taxon>Magnoliopsida</taxon>
        <taxon>eudicotyledons</taxon>
        <taxon>Gunneridae</taxon>
        <taxon>Pentapetalae</taxon>
        <taxon>rosids</taxon>
        <taxon>fabids</taxon>
        <taxon>Fabales</taxon>
        <taxon>Fabaceae</taxon>
        <taxon>Papilionoideae</taxon>
        <taxon>50 kb inversion clade</taxon>
        <taxon>NPAAA clade</taxon>
        <taxon>indigoferoid/millettioid clade</taxon>
        <taxon>Phaseoleae</taxon>
        <taxon>Vigna</taxon>
    </lineage>
</organism>
<protein>
    <submittedName>
        <fullName evidence="1">Uncharacterized protein</fullName>
    </submittedName>
</protein>
<sequence>MATNLQVTTIFKHTSSVEVKASHPWRLGFFHVPLQARQRTVLASPPRILFAAASTETSRCSPSEGPPVVVSGLLPSSSSSRARLFTNDTRRCLSKYGCRKPQARASSIVASRSSSPFLR</sequence>
<reference evidence="1 2" key="1">
    <citation type="journal article" date="2023" name="Life. Sci Alliance">
        <title>Evolutionary insights into 3D genome organization and epigenetic landscape of Vigna mungo.</title>
        <authorList>
            <person name="Junaid A."/>
            <person name="Singh B."/>
            <person name="Bhatia S."/>
        </authorList>
    </citation>
    <scope>NUCLEOTIDE SEQUENCE [LARGE SCALE GENOMIC DNA]</scope>
    <source>
        <strain evidence="1">Urdbean</strain>
    </source>
</reference>
<proteinExistence type="predicted"/>
<gene>
    <name evidence="1" type="ORF">V8G54_007531</name>
</gene>
<dbReference type="AlphaFoldDB" id="A0AAQ3S967"/>
<name>A0AAQ3S967_VIGMU</name>
<accession>A0AAQ3S967</accession>
<dbReference type="EMBL" id="CP144699">
    <property type="protein sequence ID" value="WVZ20209.1"/>
    <property type="molecule type" value="Genomic_DNA"/>
</dbReference>
<dbReference type="Proteomes" id="UP001374535">
    <property type="component" value="Chromosome 2"/>
</dbReference>
<keyword evidence="2" id="KW-1185">Reference proteome</keyword>